<dbReference type="InterPro" id="IPR016181">
    <property type="entry name" value="Acyl_CoA_acyltransferase"/>
</dbReference>
<protein>
    <submittedName>
        <fullName evidence="2">Acetyltransferase (GNAT) family protein</fullName>
    </submittedName>
</protein>
<evidence type="ECO:0000313" key="2">
    <source>
        <dbReference type="EMBL" id="SHO46816.1"/>
    </source>
</evidence>
<feature type="domain" description="N-acetyltransferase" evidence="1">
    <location>
        <begin position="1"/>
        <end position="165"/>
    </location>
</feature>
<keyword evidence="2" id="KW-0808">Transferase</keyword>
<accession>A0A1M7Y3M0</accession>
<evidence type="ECO:0000313" key="3">
    <source>
        <dbReference type="Proteomes" id="UP000184603"/>
    </source>
</evidence>
<dbReference type="Gene3D" id="3.40.630.30">
    <property type="match status" value="1"/>
</dbReference>
<dbReference type="PANTHER" id="PTHR43415:SF3">
    <property type="entry name" value="GNAT-FAMILY ACETYLTRANSFERASE"/>
    <property type="match status" value="1"/>
</dbReference>
<dbReference type="GO" id="GO:0016747">
    <property type="term" value="F:acyltransferase activity, transferring groups other than amino-acyl groups"/>
    <property type="evidence" value="ECO:0007669"/>
    <property type="project" value="InterPro"/>
</dbReference>
<organism evidence="2 3">
    <name type="scientific">Desulfopila aestuarii DSM 18488</name>
    <dbReference type="NCBI Taxonomy" id="1121416"/>
    <lineage>
        <taxon>Bacteria</taxon>
        <taxon>Pseudomonadati</taxon>
        <taxon>Thermodesulfobacteriota</taxon>
        <taxon>Desulfobulbia</taxon>
        <taxon>Desulfobulbales</taxon>
        <taxon>Desulfocapsaceae</taxon>
        <taxon>Desulfopila</taxon>
    </lineage>
</organism>
<sequence length="204" mass="22685">MKIEQATLQNLSEVHEYMSGIFELKLNGLSIRPNGFTKEETKQYLPEASGSKEKLCAIVRYNDKIVGQLSFSRYSKPEYVHGGKFGMSVSPDHWRNGIGSRLLEYLESWAIENEVEKLELEVWSNNENAICLYKKKGYEVEGSRKNAIKANGQVLDVILMGKILANKTSHRTHAGGEMLLCEANNIEEPCAGKPHAGIVPGATG</sequence>
<dbReference type="CDD" id="cd04301">
    <property type="entry name" value="NAT_SF"/>
    <property type="match status" value="1"/>
</dbReference>
<proteinExistence type="predicted"/>
<dbReference type="STRING" id="1121416.SAMN02745220_01650"/>
<dbReference type="AlphaFoldDB" id="A0A1M7Y3M0"/>
<evidence type="ECO:0000259" key="1">
    <source>
        <dbReference type="PROSITE" id="PS51186"/>
    </source>
</evidence>
<reference evidence="2 3" key="1">
    <citation type="submission" date="2016-12" db="EMBL/GenBank/DDBJ databases">
        <authorList>
            <person name="Song W.-J."/>
            <person name="Kurnit D.M."/>
        </authorList>
    </citation>
    <scope>NUCLEOTIDE SEQUENCE [LARGE SCALE GENOMIC DNA]</scope>
    <source>
        <strain evidence="2 3">DSM 18488</strain>
    </source>
</reference>
<dbReference type="RefSeq" id="WP_073612967.1">
    <property type="nucleotide sequence ID" value="NZ_FRFE01000006.1"/>
</dbReference>
<dbReference type="EMBL" id="FRFE01000006">
    <property type="protein sequence ID" value="SHO46816.1"/>
    <property type="molecule type" value="Genomic_DNA"/>
</dbReference>
<name>A0A1M7Y3M0_9BACT</name>
<gene>
    <name evidence="2" type="ORF">SAMN02745220_01650</name>
</gene>
<dbReference type="Proteomes" id="UP000184603">
    <property type="component" value="Unassembled WGS sequence"/>
</dbReference>
<keyword evidence="3" id="KW-1185">Reference proteome</keyword>
<dbReference type="PANTHER" id="PTHR43415">
    <property type="entry name" value="SPERMIDINE N(1)-ACETYLTRANSFERASE"/>
    <property type="match status" value="1"/>
</dbReference>
<dbReference type="OrthoDB" id="3376052at2"/>
<dbReference type="InterPro" id="IPR000182">
    <property type="entry name" value="GNAT_dom"/>
</dbReference>
<dbReference type="SUPFAM" id="SSF55729">
    <property type="entry name" value="Acyl-CoA N-acyltransferases (Nat)"/>
    <property type="match status" value="1"/>
</dbReference>
<dbReference type="PROSITE" id="PS51186">
    <property type="entry name" value="GNAT"/>
    <property type="match status" value="1"/>
</dbReference>
<dbReference type="Pfam" id="PF00583">
    <property type="entry name" value="Acetyltransf_1"/>
    <property type="match status" value="1"/>
</dbReference>